<evidence type="ECO:0000313" key="2">
    <source>
        <dbReference type="EMBL" id="GAA2430852.1"/>
    </source>
</evidence>
<dbReference type="Proteomes" id="UP001501638">
    <property type="component" value="Unassembled WGS sequence"/>
</dbReference>
<evidence type="ECO:0000256" key="1">
    <source>
        <dbReference type="SAM" id="MobiDB-lite"/>
    </source>
</evidence>
<sequence length="169" mass="18281">MAFSADELRVLRRALAVALRSALAPSPPSLPTPPPARRHRAREAGEYRWLAEAVDEARHEAERLRAFLTADLARHRAALPGAESRYLALLEEALAAGCRPCGEDVAALRGLCARPVHEAEARRRAGLLRCCERSVGAPEERAARDAVPTPADVFPPRSPAPPPRQALPA</sequence>
<organism evidence="2 3">
    <name type="scientific">Streptomyces macrosporus</name>
    <dbReference type="NCBI Taxonomy" id="44032"/>
    <lineage>
        <taxon>Bacteria</taxon>
        <taxon>Bacillati</taxon>
        <taxon>Actinomycetota</taxon>
        <taxon>Actinomycetes</taxon>
        <taxon>Kitasatosporales</taxon>
        <taxon>Streptomycetaceae</taxon>
        <taxon>Streptomyces</taxon>
    </lineage>
</organism>
<gene>
    <name evidence="2" type="ORF">GCM10010405_12200</name>
</gene>
<reference evidence="3" key="1">
    <citation type="journal article" date="2019" name="Int. J. Syst. Evol. Microbiol.">
        <title>The Global Catalogue of Microorganisms (GCM) 10K type strain sequencing project: providing services to taxonomists for standard genome sequencing and annotation.</title>
        <authorList>
            <consortium name="The Broad Institute Genomics Platform"/>
            <consortium name="The Broad Institute Genome Sequencing Center for Infectious Disease"/>
            <person name="Wu L."/>
            <person name="Ma J."/>
        </authorList>
    </citation>
    <scope>NUCLEOTIDE SEQUENCE [LARGE SCALE GENOMIC DNA]</scope>
    <source>
        <strain evidence="3">JCM 6305</strain>
    </source>
</reference>
<protein>
    <submittedName>
        <fullName evidence="2">Uncharacterized protein</fullName>
    </submittedName>
</protein>
<dbReference type="EMBL" id="BAAASZ010000008">
    <property type="protein sequence ID" value="GAA2430852.1"/>
    <property type="molecule type" value="Genomic_DNA"/>
</dbReference>
<comment type="caution">
    <text evidence="2">The sequence shown here is derived from an EMBL/GenBank/DDBJ whole genome shotgun (WGS) entry which is preliminary data.</text>
</comment>
<feature type="region of interest" description="Disordered" evidence="1">
    <location>
        <begin position="135"/>
        <end position="169"/>
    </location>
</feature>
<evidence type="ECO:0000313" key="3">
    <source>
        <dbReference type="Proteomes" id="UP001501638"/>
    </source>
</evidence>
<name>A0ABP5WME6_9ACTN</name>
<accession>A0ABP5WME6</accession>
<dbReference type="RefSeq" id="WP_344321049.1">
    <property type="nucleotide sequence ID" value="NZ_BAAASZ010000008.1"/>
</dbReference>
<keyword evidence="3" id="KW-1185">Reference proteome</keyword>
<feature type="compositionally biased region" description="Pro residues" evidence="1">
    <location>
        <begin position="156"/>
        <end position="169"/>
    </location>
</feature>
<proteinExistence type="predicted"/>